<proteinExistence type="predicted"/>
<gene>
    <name evidence="2" type="ORF">MNBD_DELTA04-569</name>
</gene>
<feature type="transmembrane region" description="Helical" evidence="1">
    <location>
        <begin position="161"/>
        <end position="182"/>
    </location>
</feature>
<evidence type="ECO:0000313" key="2">
    <source>
        <dbReference type="EMBL" id="VAW35394.1"/>
    </source>
</evidence>
<evidence type="ECO:0000256" key="1">
    <source>
        <dbReference type="SAM" id="Phobius"/>
    </source>
</evidence>
<name>A0A3B0VVI4_9ZZZZ</name>
<feature type="transmembrane region" description="Helical" evidence="1">
    <location>
        <begin position="6"/>
        <end position="28"/>
    </location>
</feature>
<reference evidence="2" key="1">
    <citation type="submission" date="2018-06" db="EMBL/GenBank/DDBJ databases">
        <authorList>
            <person name="Zhirakovskaya E."/>
        </authorList>
    </citation>
    <scope>NUCLEOTIDE SEQUENCE</scope>
</reference>
<sequence>MLSLRKILFSVFCAVASLLTVVVILGLLQYRFTSQFDTIIYQGEKILFRFTTLHEQMTHSMLAENWSEVDKAADKVESLNSELTRLLENNQVPDEYKLALINQVDLHGIALLARRVATDPNNRRANVLRLNGQLRQLADNLMQFDRVLATRMRTRLVRFQGLAIGALTLIIAGVSLLIILLYQKALMPLILLSQHLQKPNQVEPLSIDPRSCKEIADLTDHVNTMIAAGRLASANYDQSSGRYFFAPRELNKLSNYLNGIINYTQLLIDEVEQNNGDDESLEILKKVQQSGELMGSILQNKQGGRQRDD</sequence>
<keyword evidence="1" id="KW-0472">Membrane</keyword>
<organism evidence="2">
    <name type="scientific">hydrothermal vent metagenome</name>
    <dbReference type="NCBI Taxonomy" id="652676"/>
    <lineage>
        <taxon>unclassified sequences</taxon>
        <taxon>metagenomes</taxon>
        <taxon>ecological metagenomes</taxon>
    </lineage>
</organism>
<protein>
    <recommendedName>
        <fullName evidence="3">HAMP domain-containing protein</fullName>
    </recommendedName>
</protein>
<keyword evidence="1" id="KW-0812">Transmembrane</keyword>
<dbReference type="AlphaFoldDB" id="A0A3B0VVI4"/>
<evidence type="ECO:0008006" key="3">
    <source>
        <dbReference type="Google" id="ProtNLM"/>
    </source>
</evidence>
<accession>A0A3B0VVI4</accession>
<dbReference type="EMBL" id="UOEY01000013">
    <property type="protein sequence ID" value="VAW35394.1"/>
    <property type="molecule type" value="Genomic_DNA"/>
</dbReference>
<keyword evidence="1" id="KW-1133">Transmembrane helix</keyword>